<evidence type="ECO:0000313" key="1">
    <source>
        <dbReference type="EMBL" id="OXU17011.1"/>
    </source>
</evidence>
<proteinExistence type="predicted"/>
<sequence length="84" mass="9635">MNVIMKRKSEAQILKNAVKNALPFISLLDLPADFLLVWKAFPSAQGQSYGSLKVPNRYFRLIPQQLQQIYLERGHGTCQTPMWS</sequence>
<comment type="caution">
    <text evidence="1">The sequence shown here is derived from an EMBL/GenBank/DDBJ whole genome shotgun (WGS) entry which is preliminary data.</text>
</comment>
<reference evidence="1 2" key="1">
    <citation type="journal article" date="2017" name="Curr. Biol.">
        <title>The Evolution of Venom by Co-option of Single-Copy Genes.</title>
        <authorList>
            <person name="Martinson E.O."/>
            <person name="Mrinalini"/>
            <person name="Kelkar Y.D."/>
            <person name="Chang C.H."/>
            <person name="Werren J.H."/>
        </authorList>
    </citation>
    <scope>NUCLEOTIDE SEQUENCE [LARGE SCALE GENOMIC DNA]</scope>
    <source>
        <strain evidence="1 2">Alberta</strain>
        <tissue evidence="1">Whole body</tissue>
    </source>
</reference>
<keyword evidence="2" id="KW-1185">Reference proteome</keyword>
<protein>
    <submittedName>
        <fullName evidence="1">Uncharacterized protein</fullName>
    </submittedName>
</protein>
<evidence type="ECO:0000313" key="2">
    <source>
        <dbReference type="Proteomes" id="UP000215335"/>
    </source>
</evidence>
<organism evidence="1 2">
    <name type="scientific">Trichomalopsis sarcophagae</name>
    <dbReference type="NCBI Taxonomy" id="543379"/>
    <lineage>
        <taxon>Eukaryota</taxon>
        <taxon>Metazoa</taxon>
        <taxon>Ecdysozoa</taxon>
        <taxon>Arthropoda</taxon>
        <taxon>Hexapoda</taxon>
        <taxon>Insecta</taxon>
        <taxon>Pterygota</taxon>
        <taxon>Neoptera</taxon>
        <taxon>Endopterygota</taxon>
        <taxon>Hymenoptera</taxon>
        <taxon>Apocrita</taxon>
        <taxon>Proctotrupomorpha</taxon>
        <taxon>Chalcidoidea</taxon>
        <taxon>Pteromalidae</taxon>
        <taxon>Pteromalinae</taxon>
        <taxon>Trichomalopsis</taxon>
    </lineage>
</organism>
<dbReference type="EMBL" id="NNAY01005092">
    <property type="protein sequence ID" value="OXU17011.1"/>
    <property type="molecule type" value="Genomic_DNA"/>
</dbReference>
<accession>A0A232EF86</accession>
<name>A0A232EF86_9HYME</name>
<gene>
    <name evidence="1" type="ORF">TSAR_013536</name>
</gene>
<dbReference type="Proteomes" id="UP000215335">
    <property type="component" value="Unassembled WGS sequence"/>
</dbReference>
<dbReference type="AlphaFoldDB" id="A0A232EF86"/>